<name>A0ABT9AX70_9ACTN</name>
<feature type="compositionally biased region" description="Low complexity" evidence="1">
    <location>
        <begin position="1"/>
        <end position="11"/>
    </location>
</feature>
<reference evidence="2 3" key="1">
    <citation type="submission" date="2023-07" db="EMBL/GenBank/DDBJ databases">
        <title>Nocardioides sp. nov WY-20 isolated from soil.</title>
        <authorList>
            <person name="Liu B."/>
            <person name="Wan Y."/>
        </authorList>
    </citation>
    <scope>NUCLEOTIDE SEQUENCE [LARGE SCALE GENOMIC DNA]</scope>
    <source>
        <strain evidence="2 3">WY-20</strain>
    </source>
</reference>
<proteinExistence type="predicted"/>
<comment type="caution">
    <text evidence="2">The sequence shown here is derived from an EMBL/GenBank/DDBJ whole genome shotgun (WGS) entry which is preliminary data.</text>
</comment>
<evidence type="ECO:0000313" key="2">
    <source>
        <dbReference type="EMBL" id="MDO7867117.1"/>
    </source>
</evidence>
<evidence type="ECO:0000256" key="1">
    <source>
        <dbReference type="SAM" id="MobiDB-lite"/>
    </source>
</evidence>
<organism evidence="2 3">
    <name type="scientific">Nocardioides jiangxiensis</name>
    <dbReference type="NCBI Taxonomy" id="3064524"/>
    <lineage>
        <taxon>Bacteria</taxon>
        <taxon>Bacillati</taxon>
        <taxon>Actinomycetota</taxon>
        <taxon>Actinomycetes</taxon>
        <taxon>Propionibacteriales</taxon>
        <taxon>Nocardioidaceae</taxon>
        <taxon>Nocardioides</taxon>
    </lineage>
</organism>
<feature type="region of interest" description="Disordered" evidence="1">
    <location>
        <begin position="1"/>
        <end position="20"/>
    </location>
</feature>
<dbReference type="Proteomes" id="UP001233314">
    <property type="component" value="Unassembled WGS sequence"/>
</dbReference>
<keyword evidence="3" id="KW-1185">Reference proteome</keyword>
<evidence type="ECO:0000313" key="3">
    <source>
        <dbReference type="Proteomes" id="UP001233314"/>
    </source>
</evidence>
<sequence length="112" mass="11943">MSTATDSAATDETQRPRQGLIIRPDGLVEVSFLSMLTGSPIDGEFRGTSWRAFLEQCSALDNGPATAFARSLGWRGEGTLRGVAVFVGDALNPDVPGSLLAAAMRMWDVELN</sequence>
<accession>A0ABT9AX70</accession>
<gene>
    <name evidence="2" type="ORF">Q5722_01920</name>
</gene>
<protein>
    <recommendedName>
        <fullName evidence="4">Barstar (barnase inhibitor) domain-containing protein</fullName>
    </recommendedName>
</protein>
<dbReference type="RefSeq" id="WP_305026523.1">
    <property type="nucleotide sequence ID" value="NZ_JAUQTA010000001.1"/>
</dbReference>
<evidence type="ECO:0008006" key="4">
    <source>
        <dbReference type="Google" id="ProtNLM"/>
    </source>
</evidence>
<dbReference type="EMBL" id="JAUQTA010000001">
    <property type="protein sequence ID" value="MDO7867117.1"/>
    <property type="molecule type" value="Genomic_DNA"/>
</dbReference>